<reference evidence="2 3" key="1">
    <citation type="journal article" date="2022" name="Nat. Plants">
        <title>Genomes of leafy and leafless Platanthera orchids illuminate the evolution of mycoheterotrophy.</title>
        <authorList>
            <person name="Li M.H."/>
            <person name="Liu K.W."/>
            <person name="Li Z."/>
            <person name="Lu H.C."/>
            <person name="Ye Q.L."/>
            <person name="Zhang D."/>
            <person name="Wang J.Y."/>
            <person name="Li Y.F."/>
            <person name="Zhong Z.M."/>
            <person name="Liu X."/>
            <person name="Yu X."/>
            <person name="Liu D.K."/>
            <person name="Tu X.D."/>
            <person name="Liu B."/>
            <person name="Hao Y."/>
            <person name="Liao X.Y."/>
            <person name="Jiang Y.T."/>
            <person name="Sun W.H."/>
            <person name="Chen J."/>
            <person name="Chen Y.Q."/>
            <person name="Ai Y."/>
            <person name="Zhai J.W."/>
            <person name="Wu S.S."/>
            <person name="Zhou Z."/>
            <person name="Hsiao Y.Y."/>
            <person name="Wu W.L."/>
            <person name="Chen Y.Y."/>
            <person name="Lin Y.F."/>
            <person name="Hsu J.L."/>
            <person name="Li C.Y."/>
            <person name="Wang Z.W."/>
            <person name="Zhao X."/>
            <person name="Zhong W.Y."/>
            <person name="Ma X.K."/>
            <person name="Ma L."/>
            <person name="Huang J."/>
            <person name="Chen G.Z."/>
            <person name="Huang M.Z."/>
            <person name="Huang L."/>
            <person name="Peng D.H."/>
            <person name="Luo Y.B."/>
            <person name="Zou S.Q."/>
            <person name="Chen S.P."/>
            <person name="Lan S."/>
            <person name="Tsai W.C."/>
            <person name="Van de Peer Y."/>
            <person name="Liu Z.J."/>
        </authorList>
    </citation>
    <scope>NUCLEOTIDE SEQUENCE [LARGE SCALE GENOMIC DNA]</scope>
    <source>
        <strain evidence="2">Lor287</strain>
    </source>
</reference>
<feature type="region of interest" description="Disordered" evidence="1">
    <location>
        <begin position="97"/>
        <end position="116"/>
    </location>
</feature>
<dbReference type="PANTHER" id="PTHR35103:SF1">
    <property type="entry name" value="OS06G0115700 PROTEIN"/>
    <property type="match status" value="1"/>
</dbReference>
<sequence>MGVGLVALGPGRFYGSGLPRPRYFSDVKFNDERVDPPASVLDPLLTWANEAHWSMGGLSFQRYRLQGRIEGSIKKLREHHDRSDRKKRAAAKIRISVVKPTSPKSPDSLPAESSEEICQETAAVTPLPKKKKRARKLIDEFEMVAAEEKSQTRKPLVNPAVPKNSPKKAKKDDAVDVVSSRTRSRKLSTGKKEDGSPTVAGPLPRRTSPRNALPK</sequence>
<evidence type="ECO:0000313" key="2">
    <source>
        <dbReference type="EMBL" id="KAK8951878.1"/>
    </source>
</evidence>
<evidence type="ECO:0000256" key="1">
    <source>
        <dbReference type="SAM" id="MobiDB-lite"/>
    </source>
</evidence>
<feature type="region of interest" description="Disordered" evidence="1">
    <location>
        <begin position="145"/>
        <end position="215"/>
    </location>
</feature>
<dbReference type="PANTHER" id="PTHR35103">
    <property type="entry name" value="OS06G0115700 PROTEIN"/>
    <property type="match status" value="1"/>
</dbReference>
<name>A0AAP0BVK9_9ASPA</name>
<evidence type="ECO:0000313" key="3">
    <source>
        <dbReference type="Proteomes" id="UP001418222"/>
    </source>
</evidence>
<accession>A0AAP0BVK9</accession>
<protein>
    <submittedName>
        <fullName evidence="2">Uncharacterized protein</fullName>
    </submittedName>
</protein>
<dbReference type="EMBL" id="JBBWWQ010000003">
    <property type="protein sequence ID" value="KAK8951878.1"/>
    <property type="molecule type" value="Genomic_DNA"/>
</dbReference>
<gene>
    <name evidence="2" type="ORF">KSP39_PZI004719</name>
</gene>
<dbReference type="AlphaFoldDB" id="A0AAP0BVK9"/>
<comment type="caution">
    <text evidence="2">The sequence shown here is derived from an EMBL/GenBank/DDBJ whole genome shotgun (WGS) entry which is preliminary data.</text>
</comment>
<dbReference type="Proteomes" id="UP001418222">
    <property type="component" value="Unassembled WGS sequence"/>
</dbReference>
<keyword evidence="3" id="KW-1185">Reference proteome</keyword>
<proteinExistence type="predicted"/>
<organism evidence="2 3">
    <name type="scientific">Platanthera zijinensis</name>
    <dbReference type="NCBI Taxonomy" id="2320716"/>
    <lineage>
        <taxon>Eukaryota</taxon>
        <taxon>Viridiplantae</taxon>
        <taxon>Streptophyta</taxon>
        <taxon>Embryophyta</taxon>
        <taxon>Tracheophyta</taxon>
        <taxon>Spermatophyta</taxon>
        <taxon>Magnoliopsida</taxon>
        <taxon>Liliopsida</taxon>
        <taxon>Asparagales</taxon>
        <taxon>Orchidaceae</taxon>
        <taxon>Orchidoideae</taxon>
        <taxon>Orchideae</taxon>
        <taxon>Orchidinae</taxon>
        <taxon>Platanthera</taxon>
    </lineage>
</organism>